<gene>
    <name evidence="2" type="ORF">C482_14594</name>
</gene>
<organism evidence="2 3">
    <name type="scientific">Natrialba chahannaoensis JCM 10990</name>
    <dbReference type="NCBI Taxonomy" id="1227492"/>
    <lineage>
        <taxon>Archaea</taxon>
        <taxon>Methanobacteriati</taxon>
        <taxon>Methanobacteriota</taxon>
        <taxon>Stenosarchaea group</taxon>
        <taxon>Halobacteria</taxon>
        <taxon>Halobacteriales</taxon>
        <taxon>Natrialbaceae</taxon>
        <taxon>Natrialba</taxon>
    </lineage>
</organism>
<dbReference type="Proteomes" id="UP000011693">
    <property type="component" value="Unassembled WGS sequence"/>
</dbReference>
<sequence length="76" mass="8746">MDERRSELGHSTLTACSTKRLEKTGRVDDTQFTRLNQVRLQQPNRQMNPVDPAADDRDEGISICVGFPHRRPVLQR</sequence>
<evidence type="ECO:0000313" key="2">
    <source>
        <dbReference type="EMBL" id="ELY97008.1"/>
    </source>
</evidence>
<keyword evidence="3" id="KW-1185">Reference proteome</keyword>
<dbReference type="AlphaFoldDB" id="M0AI15"/>
<feature type="region of interest" description="Disordered" evidence="1">
    <location>
        <begin position="39"/>
        <end position="59"/>
    </location>
</feature>
<feature type="region of interest" description="Disordered" evidence="1">
    <location>
        <begin position="1"/>
        <end position="22"/>
    </location>
</feature>
<name>M0AI15_9EURY</name>
<accession>M0AI15</accession>
<dbReference type="EMBL" id="AOIN01000078">
    <property type="protein sequence ID" value="ELY97008.1"/>
    <property type="molecule type" value="Genomic_DNA"/>
</dbReference>
<dbReference type="PATRIC" id="fig|1227492.4.peg.2899"/>
<evidence type="ECO:0000256" key="1">
    <source>
        <dbReference type="SAM" id="MobiDB-lite"/>
    </source>
</evidence>
<proteinExistence type="predicted"/>
<reference evidence="2 3" key="1">
    <citation type="journal article" date="2014" name="PLoS Genet.">
        <title>Phylogenetically driven sequencing of extremely halophilic archaea reveals strategies for static and dynamic osmo-response.</title>
        <authorList>
            <person name="Becker E.A."/>
            <person name="Seitzer P.M."/>
            <person name="Tritt A."/>
            <person name="Larsen D."/>
            <person name="Krusor M."/>
            <person name="Yao A.I."/>
            <person name="Wu D."/>
            <person name="Madern D."/>
            <person name="Eisen J.A."/>
            <person name="Darling A.E."/>
            <person name="Facciotti M.T."/>
        </authorList>
    </citation>
    <scope>NUCLEOTIDE SEQUENCE [LARGE SCALE GENOMIC DNA]</scope>
    <source>
        <strain evidence="2 3">JCM 10990</strain>
    </source>
</reference>
<protein>
    <submittedName>
        <fullName evidence="2">Uncharacterized protein</fullName>
    </submittedName>
</protein>
<comment type="caution">
    <text evidence="2">The sequence shown here is derived from an EMBL/GenBank/DDBJ whole genome shotgun (WGS) entry which is preliminary data.</text>
</comment>
<evidence type="ECO:0000313" key="3">
    <source>
        <dbReference type="Proteomes" id="UP000011693"/>
    </source>
</evidence>